<feature type="transmembrane region" description="Helical" evidence="8">
    <location>
        <begin position="30"/>
        <end position="51"/>
    </location>
</feature>
<dbReference type="InterPro" id="IPR003352">
    <property type="entry name" value="PTS_EIIC"/>
</dbReference>
<dbReference type="InterPro" id="IPR001633">
    <property type="entry name" value="EAL_dom"/>
</dbReference>
<feature type="transmembrane region" description="Helical" evidence="8">
    <location>
        <begin position="135"/>
        <end position="156"/>
    </location>
</feature>
<evidence type="ECO:0000256" key="7">
    <source>
        <dbReference type="ARBA" id="ARBA00023136"/>
    </source>
</evidence>
<organism evidence="11 12">
    <name type="scientific">Desulfovibrio intestinalis</name>
    <dbReference type="NCBI Taxonomy" id="58621"/>
    <lineage>
        <taxon>Bacteria</taxon>
        <taxon>Pseudomonadati</taxon>
        <taxon>Thermodesulfobacteriota</taxon>
        <taxon>Desulfovibrionia</taxon>
        <taxon>Desulfovibrionales</taxon>
        <taxon>Desulfovibrionaceae</taxon>
        <taxon>Desulfovibrio</taxon>
    </lineage>
</organism>
<accession>A0A7W8C4H2</accession>
<proteinExistence type="predicted"/>
<dbReference type="PROSITE" id="PS50883">
    <property type="entry name" value="EAL"/>
    <property type="match status" value="1"/>
</dbReference>
<dbReference type="GO" id="GO:0005886">
    <property type="term" value="C:plasma membrane"/>
    <property type="evidence" value="ECO:0007669"/>
    <property type="project" value="UniProtKB-SubCell"/>
</dbReference>
<sequence length="713" mass="77170">MSASSFGYPLIDLIDRLSAQPVCIAVRRGLIIVLPLVLVGAFMIMLANIPYEPAQLAIDRALGPTWRQVCKNLIDGTFSIASLALLCAIGGVSAAHANQKRQTPYVSPIMMATVTLSCFFVLIAPLKSGIGDTAFSLSSGLLLAMCIALATSSIFLRLSRCSWLHLPVEMAGNDPVARDVFTLIPASIITILFFGLIRAALVALDMANLHELSERILVHPFSKGGDSLGFGVLYSMASQVLWFFGAHGPNMLFAVENDILIPAALTNMNAIASGTAPPFIFTKMFFDAYTRMGGSGCTLALCLAIFLRGKDRGVKKLCLFALLPTLCNVNEPLLFGIPLVLNPVYFIPFILVPAVQTVIAYTATVTGFIPPTSTDIAWTTPALMSGYIVSGSINGPILQAVNLLVGLLIYMPFVVISDAIREKRSKQVMQNLFTAANGGGVSDNRKCLGQPGEVGRLANALAGDLTRALDEPGQIYLVYQPQFNNETGRVTGVEALLRWNHPAYGNIAPPITVALAEDTGNIDRLGRFVLEEACRRRAAWSGFVDADMIMCINVSPVQLQNPKFSGYVWNALSDASLKPGQLELEITESSMIKPESSALEMLRSLHTDGIRVAIDDFGMGYASLRYLRAFPVSTVKIDRSLTEHIDNNINQQIVRSVLELNQSLGISTVVEGVENRKQLNSFTSMGFSTFQGYFFSRPLCAKACLAYINANRG</sequence>
<evidence type="ECO:0000313" key="12">
    <source>
        <dbReference type="Proteomes" id="UP000539075"/>
    </source>
</evidence>
<dbReference type="InterPro" id="IPR051088">
    <property type="entry name" value="PTS_Sugar-EIIC/EIIB"/>
</dbReference>
<keyword evidence="7 8" id="KW-0472">Membrane</keyword>
<feature type="transmembrane region" description="Helical" evidence="8">
    <location>
        <begin position="180"/>
        <end position="204"/>
    </location>
</feature>
<evidence type="ECO:0000256" key="6">
    <source>
        <dbReference type="ARBA" id="ARBA00022989"/>
    </source>
</evidence>
<feature type="transmembrane region" description="Helical" evidence="8">
    <location>
        <begin position="72"/>
        <end position="93"/>
    </location>
</feature>
<dbReference type="NCBIfam" id="TIGR00410">
    <property type="entry name" value="lacE"/>
    <property type="match status" value="1"/>
</dbReference>
<evidence type="ECO:0000256" key="2">
    <source>
        <dbReference type="ARBA" id="ARBA00022448"/>
    </source>
</evidence>
<comment type="caution">
    <text evidence="11">The sequence shown here is derived from an EMBL/GenBank/DDBJ whole genome shotgun (WGS) entry which is preliminary data.</text>
</comment>
<evidence type="ECO:0000256" key="8">
    <source>
        <dbReference type="SAM" id="Phobius"/>
    </source>
</evidence>
<evidence type="ECO:0000256" key="4">
    <source>
        <dbReference type="ARBA" id="ARBA00022597"/>
    </source>
</evidence>
<gene>
    <name evidence="11" type="ORF">HNQ38_002393</name>
</gene>
<dbReference type="Gene3D" id="3.20.20.450">
    <property type="entry name" value="EAL domain"/>
    <property type="match status" value="1"/>
</dbReference>
<dbReference type="Pfam" id="PF00563">
    <property type="entry name" value="EAL"/>
    <property type="match status" value="1"/>
</dbReference>
<dbReference type="PANTHER" id="PTHR33989">
    <property type="match status" value="1"/>
</dbReference>
<dbReference type="SUPFAM" id="SSF141868">
    <property type="entry name" value="EAL domain-like"/>
    <property type="match status" value="1"/>
</dbReference>
<keyword evidence="12" id="KW-1185">Reference proteome</keyword>
<keyword evidence="2" id="KW-0813">Transport</keyword>
<feature type="domain" description="EAL" evidence="9">
    <location>
        <begin position="458"/>
        <end position="712"/>
    </location>
</feature>
<dbReference type="InterPro" id="IPR004501">
    <property type="entry name" value="PTS_EIIC_3"/>
</dbReference>
<keyword evidence="3" id="KW-1003">Cell membrane</keyword>
<dbReference type="GO" id="GO:0008982">
    <property type="term" value="F:protein-N(PI)-phosphohistidine-sugar phosphotransferase activity"/>
    <property type="evidence" value="ECO:0007669"/>
    <property type="project" value="InterPro"/>
</dbReference>
<feature type="domain" description="PTS EIIC type-3" evidence="10">
    <location>
        <begin position="6"/>
        <end position="413"/>
    </location>
</feature>
<comment type="subcellular location">
    <subcellularLocation>
        <location evidence="1">Cell membrane</location>
        <topology evidence="1">Multi-pass membrane protein</topology>
    </subcellularLocation>
</comment>
<keyword evidence="6 8" id="KW-1133">Transmembrane helix</keyword>
<feature type="transmembrane region" description="Helical" evidence="8">
    <location>
        <begin position="400"/>
        <end position="420"/>
    </location>
</feature>
<evidence type="ECO:0000259" key="9">
    <source>
        <dbReference type="PROSITE" id="PS50883"/>
    </source>
</evidence>
<evidence type="ECO:0000256" key="1">
    <source>
        <dbReference type="ARBA" id="ARBA00004651"/>
    </source>
</evidence>
<dbReference type="Proteomes" id="UP000539075">
    <property type="component" value="Unassembled WGS sequence"/>
</dbReference>
<evidence type="ECO:0000256" key="5">
    <source>
        <dbReference type="ARBA" id="ARBA00022692"/>
    </source>
</evidence>
<reference evidence="11 12" key="1">
    <citation type="submission" date="2020-08" db="EMBL/GenBank/DDBJ databases">
        <title>Genomic Encyclopedia of Type Strains, Phase IV (KMG-IV): sequencing the most valuable type-strain genomes for metagenomic binning, comparative biology and taxonomic classification.</title>
        <authorList>
            <person name="Goeker M."/>
        </authorList>
    </citation>
    <scope>NUCLEOTIDE SEQUENCE [LARGE SCALE GENOMIC DNA]</scope>
    <source>
        <strain evidence="11 12">DSM 11275</strain>
    </source>
</reference>
<dbReference type="RefSeq" id="WP_183720953.1">
    <property type="nucleotide sequence ID" value="NZ_JACHGO010000007.1"/>
</dbReference>
<keyword evidence="11" id="KW-0808">Transferase</keyword>
<dbReference type="InterPro" id="IPR035919">
    <property type="entry name" value="EAL_sf"/>
</dbReference>
<evidence type="ECO:0000259" key="10">
    <source>
        <dbReference type="PROSITE" id="PS51105"/>
    </source>
</evidence>
<evidence type="ECO:0000313" key="11">
    <source>
        <dbReference type="EMBL" id="MBB5144282.1"/>
    </source>
</evidence>
<dbReference type="CDD" id="cd01948">
    <property type="entry name" value="EAL"/>
    <property type="match status" value="1"/>
</dbReference>
<name>A0A7W8C4H2_9BACT</name>
<dbReference type="Pfam" id="PF02378">
    <property type="entry name" value="PTS_EIIC"/>
    <property type="match status" value="1"/>
</dbReference>
<dbReference type="AlphaFoldDB" id="A0A7W8C4H2"/>
<dbReference type="PANTHER" id="PTHR33989:SF4">
    <property type="entry name" value="PTS SYSTEM N,N'-DIACETYLCHITOBIOSE-SPECIFIC EIIC COMPONENT"/>
    <property type="match status" value="1"/>
</dbReference>
<keyword evidence="4" id="KW-0762">Sugar transport</keyword>
<dbReference type="GO" id="GO:0009401">
    <property type="term" value="P:phosphoenolpyruvate-dependent sugar phosphotransferase system"/>
    <property type="evidence" value="ECO:0007669"/>
    <property type="project" value="InterPro"/>
</dbReference>
<protein>
    <submittedName>
        <fullName evidence="11">Lactose/cellobiose-specific phosphotransferase system IIC component</fullName>
    </submittedName>
</protein>
<feature type="transmembrane region" description="Helical" evidence="8">
    <location>
        <begin position="288"/>
        <end position="307"/>
    </location>
</feature>
<dbReference type="EMBL" id="JACHGO010000007">
    <property type="protein sequence ID" value="MBB5144282.1"/>
    <property type="molecule type" value="Genomic_DNA"/>
</dbReference>
<evidence type="ECO:0000256" key="3">
    <source>
        <dbReference type="ARBA" id="ARBA00022475"/>
    </source>
</evidence>
<dbReference type="PROSITE" id="PS51105">
    <property type="entry name" value="PTS_EIIC_TYPE_3"/>
    <property type="match status" value="1"/>
</dbReference>
<feature type="transmembrane region" description="Helical" evidence="8">
    <location>
        <begin position="225"/>
        <end position="244"/>
    </location>
</feature>
<keyword evidence="5 8" id="KW-0812">Transmembrane</keyword>
<dbReference type="SMART" id="SM00052">
    <property type="entry name" value="EAL"/>
    <property type="match status" value="1"/>
</dbReference>
<feature type="transmembrane region" description="Helical" evidence="8">
    <location>
        <begin position="105"/>
        <end position="123"/>
    </location>
</feature>